<sequence length="84" mass="9431">MRSITEADTPMIPLALLFSHQAFLRSADAEAVKLELKTLSRSLLSCKSSNRSFLSRTRLTFSFMMLVTSSTLFLRPTSLDLESD</sequence>
<dbReference type="EMBL" id="HACA01014686">
    <property type="protein sequence ID" value="CDW32047.1"/>
    <property type="molecule type" value="Transcribed_RNA"/>
</dbReference>
<reference evidence="1" key="1">
    <citation type="submission" date="2014-05" db="EMBL/GenBank/DDBJ databases">
        <authorList>
            <person name="Chronopoulou M."/>
        </authorList>
    </citation>
    <scope>NUCLEOTIDE SEQUENCE</scope>
    <source>
        <tissue evidence="1">Whole organism</tissue>
    </source>
</reference>
<protein>
    <submittedName>
        <fullName evidence="1">Uncharacterized protein</fullName>
    </submittedName>
</protein>
<name>A0A0K2U298_LEPSM</name>
<accession>A0A0K2U298</accession>
<proteinExistence type="predicted"/>
<organism evidence="1">
    <name type="scientific">Lepeophtheirus salmonis</name>
    <name type="common">Salmon louse</name>
    <name type="synonym">Caligus salmonis</name>
    <dbReference type="NCBI Taxonomy" id="72036"/>
    <lineage>
        <taxon>Eukaryota</taxon>
        <taxon>Metazoa</taxon>
        <taxon>Ecdysozoa</taxon>
        <taxon>Arthropoda</taxon>
        <taxon>Crustacea</taxon>
        <taxon>Multicrustacea</taxon>
        <taxon>Hexanauplia</taxon>
        <taxon>Copepoda</taxon>
        <taxon>Siphonostomatoida</taxon>
        <taxon>Caligidae</taxon>
        <taxon>Lepeophtheirus</taxon>
    </lineage>
</organism>
<dbReference type="AlphaFoldDB" id="A0A0K2U298"/>
<evidence type="ECO:0000313" key="1">
    <source>
        <dbReference type="EMBL" id="CDW32047.1"/>
    </source>
</evidence>